<gene>
    <name evidence="2" type="ORF">DEIPH_ctg017orf0057</name>
</gene>
<comment type="caution">
    <text evidence="2">The sequence shown here is derived from an EMBL/GenBank/DDBJ whole genome shotgun (WGS) entry which is preliminary data.</text>
</comment>
<dbReference type="EMBL" id="JHAC01000017">
    <property type="protein sequence ID" value="EYB68722.1"/>
    <property type="molecule type" value="Genomic_DNA"/>
</dbReference>
<keyword evidence="1" id="KW-1133">Transmembrane helix</keyword>
<evidence type="ECO:0000313" key="2">
    <source>
        <dbReference type="EMBL" id="EYB68722.1"/>
    </source>
</evidence>
<sequence>MRLVQFIQVLLLLTLGAYLLLVALENPTLVRLPLPLGRGELSLPMGWAVALFMGLGAAYAGLLLLPPLWRAGQRRRRAVRERAALEGRLTAALQARLGTLPAPLPEADALAPTPLEKA</sequence>
<dbReference type="PATRIC" id="fig|1476583.3.peg.1077"/>
<reference evidence="2 3" key="1">
    <citation type="submission" date="2014-03" db="EMBL/GenBank/DDBJ databases">
        <title>Draft genome sequence of Deinococcus phoenicis 1P10ME.</title>
        <authorList>
            <person name="Stepanov V.G."/>
            <person name="Vaishampayan P."/>
            <person name="Venkateswaran K."/>
            <person name="Fox G.E."/>
        </authorList>
    </citation>
    <scope>NUCLEOTIDE SEQUENCE [LARGE SCALE GENOMIC DNA]</scope>
    <source>
        <strain evidence="2 3">1P10ME</strain>
    </source>
</reference>
<protein>
    <submittedName>
        <fullName evidence="2">Uncharacterized protein</fullName>
    </submittedName>
</protein>
<keyword evidence="1" id="KW-0472">Membrane</keyword>
<dbReference type="RefSeq" id="WP_034355058.1">
    <property type="nucleotide sequence ID" value="NZ_JHAC01000017.1"/>
</dbReference>
<keyword evidence="3" id="KW-1185">Reference proteome</keyword>
<dbReference type="Proteomes" id="UP000020492">
    <property type="component" value="Unassembled WGS sequence"/>
</dbReference>
<dbReference type="AlphaFoldDB" id="A0A016QS52"/>
<evidence type="ECO:0000256" key="1">
    <source>
        <dbReference type="SAM" id="Phobius"/>
    </source>
</evidence>
<accession>A0A016QS52</accession>
<keyword evidence="1" id="KW-0812">Transmembrane</keyword>
<dbReference type="GO" id="GO:0005886">
    <property type="term" value="C:plasma membrane"/>
    <property type="evidence" value="ECO:0007669"/>
    <property type="project" value="InterPro"/>
</dbReference>
<proteinExistence type="predicted"/>
<dbReference type="STRING" id="1476583.DEIPH_ctg017orf0057"/>
<evidence type="ECO:0000313" key="3">
    <source>
        <dbReference type="Proteomes" id="UP000020492"/>
    </source>
</evidence>
<name>A0A016QS52_9DEIO</name>
<feature type="transmembrane region" description="Helical" evidence="1">
    <location>
        <begin position="47"/>
        <end position="69"/>
    </location>
</feature>
<organism evidence="2 3">
    <name type="scientific">Deinococcus phoenicis</name>
    <dbReference type="NCBI Taxonomy" id="1476583"/>
    <lineage>
        <taxon>Bacteria</taxon>
        <taxon>Thermotogati</taxon>
        <taxon>Deinococcota</taxon>
        <taxon>Deinococci</taxon>
        <taxon>Deinococcales</taxon>
        <taxon>Deinococcaceae</taxon>
        <taxon>Deinococcus</taxon>
    </lineage>
</organism>